<dbReference type="InterPro" id="IPR014721">
    <property type="entry name" value="Ribsml_uS5_D2-typ_fold_subgr"/>
</dbReference>
<reference evidence="8 9" key="1">
    <citation type="submission" date="2024-02" db="EMBL/GenBank/DDBJ databases">
        <title>Discinaceae phylogenomics.</title>
        <authorList>
            <person name="Dirks A.C."/>
            <person name="James T.Y."/>
        </authorList>
    </citation>
    <scope>NUCLEOTIDE SEQUENCE [LARGE SCALE GENOMIC DNA]</scope>
    <source>
        <strain evidence="8 9">ACD0624</strain>
    </source>
</reference>
<dbReference type="CDD" id="cd03483">
    <property type="entry name" value="MutL_Trans_MLH1"/>
    <property type="match status" value="1"/>
</dbReference>
<organism evidence="8 9">
    <name type="scientific">Discina gigas</name>
    <dbReference type="NCBI Taxonomy" id="1032678"/>
    <lineage>
        <taxon>Eukaryota</taxon>
        <taxon>Fungi</taxon>
        <taxon>Dikarya</taxon>
        <taxon>Ascomycota</taxon>
        <taxon>Pezizomycotina</taxon>
        <taxon>Pezizomycetes</taxon>
        <taxon>Pezizales</taxon>
        <taxon>Discinaceae</taxon>
        <taxon>Discina</taxon>
    </lineage>
</organism>
<evidence type="ECO:0000256" key="1">
    <source>
        <dbReference type="ARBA" id="ARBA00004123"/>
    </source>
</evidence>
<keyword evidence="9" id="KW-1185">Reference proteome</keyword>
<evidence type="ECO:0000256" key="4">
    <source>
        <dbReference type="ARBA" id="ARBA00023204"/>
    </source>
</evidence>
<feature type="compositionally biased region" description="Basic and acidic residues" evidence="6">
    <location>
        <begin position="303"/>
        <end position="313"/>
    </location>
</feature>
<sequence length="604" mass="67007">MDMGSIAVYSDGKLVPPKPGQNADPKPVAGRQGTQITVEDLFYNVPSRRRAFRSPSEEYSKILDVVGRYAVHCGGVSFSCKKHGDTDMGVSTTASSPITDRIRRVHGSAVANELLEFKVSDKSLGFTAKGMLSNANYHVKKTTLLLFINHRSVESSSIKRGIEATYSAFLPKGGHPFAYLSLEIEPHRVDVNVHPTKREVNFLHEDEIVQKICETIQEKLAAVDTSRSYTLTQTLLPGAKAVATSSGKDDDTTTGSGRMKDGTPAISARTKKPYEYNMVRVDNRDRKITTMLQPNTDSPDGGKTNEDQSKEYGYDNNSQWTLINYTTVRKLRADVRESAHKGLCEMFQNHTFIGVVDEHRRLAAVQHGVKLYLVDYAAVCFEMFYQIGLSDFANFGHIRLNPSIPLREILEIAIEEETSRTSETQNGTGTVFDWEAALQTIEKLLIDKRQMLKEYFAMEITESGELTSIPLLLKGYMPSLGKLPSFILRLGPNVDWNSELECFDTLLREIALFYVPEILPPGPESPPAATQAAAATGDENSNPNDDGGWGDAAVAARRDELKRSVEAVLFPAVKKRLIAPKTLLRGVTEVANLKGLYRIFERSC</sequence>
<dbReference type="PANTHER" id="PTHR10073">
    <property type="entry name" value="DNA MISMATCH REPAIR PROTEIN MLH, PMS, MUTL"/>
    <property type="match status" value="1"/>
</dbReference>
<proteinExistence type="inferred from homology"/>
<dbReference type="Gene3D" id="3.30.230.10">
    <property type="match status" value="1"/>
</dbReference>
<comment type="similarity">
    <text evidence="2">Belongs to the DNA mismatch repair MutL/HexB family.</text>
</comment>
<dbReference type="PANTHER" id="PTHR10073:SF12">
    <property type="entry name" value="DNA MISMATCH REPAIR PROTEIN MLH1"/>
    <property type="match status" value="1"/>
</dbReference>
<dbReference type="InterPro" id="IPR002099">
    <property type="entry name" value="MutL/Mlh/PMS"/>
</dbReference>
<dbReference type="EMBL" id="JBBBZM010000130">
    <property type="protein sequence ID" value="KAL0633304.1"/>
    <property type="molecule type" value="Genomic_DNA"/>
</dbReference>
<evidence type="ECO:0000256" key="2">
    <source>
        <dbReference type="ARBA" id="ARBA00006082"/>
    </source>
</evidence>
<gene>
    <name evidence="8" type="primary">mlh1</name>
    <name evidence="8" type="ORF">Q9L58_007809</name>
</gene>
<accession>A0ABR3GBI4</accession>
<evidence type="ECO:0000259" key="7">
    <source>
        <dbReference type="SMART" id="SM01340"/>
    </source>
</evidence>
<dbReference type="NCBIfam" id="TIGR00585">
    <property type="entry name" value="mutl"/>
    <property type="match status" value="1"/>
</dbReference>
<dbReference type="Gene3D" id="3.30.565.10">
    <property type="entry name" value="Histidine kinase-like ATPase, C-terminal domain"/>
    <property type="match status" value="1"/>
</dbReference>
<keyword evidence="3" id="KW-0227">DNA damage</keyword>
<dbReference type="Pfam" id="PF16413">
    <property type="entry name" value="Mlh1_C"/>
    <property type="match status" value="1"/>
</dbReference>
<name>A0ABR3GBI4_9PEZI</name>
<keyword evidence="4" id="KW-0234">DNA repair</keyword>
<dbReference type="Proteomes" id="UP001447188">
    <property type="component" value="Unassembled WGS sequence"/>
</dbReference>
<evidence type="ECO:0000313" key="9">
    <source>
        <dbReference type="Proteomes" id="UP001447188"/>
    </source>
</evidence>
<dbReference type="SUPFAM" id="SSF54211">
    <property type="entry name" value="Ribosomal protein S5 domain 2-like"/>
    <property type="match status" value="1"/>
</dbReference>
<evidence type="ECO:0000256" key="3">
    <source>
        <dbReference type="ARBA" id="ARBA00022763"/>
    </source>
</evidence>
<comment type="caution">
    <text evidence="8">The sequence shown here is derived from an EMBL/GenBank/DDBJ whole genome shotgun (WGS) entry which is preliminary data.</text>
</comment>
<feature type="domain" description="DNA mismatch repair protein S5" evidence="7">
    <location>
        <begin position="102"/>
        <end position="221"/>
    </location>
</feature>
<dbReference type="Pfam" id="PF01119">
    <property type="entry name" value="DNA_mis_repair"/>
    <property type="match status" value="1"/>
</dbReference>
<feature type="region of interest" description="Disordered" evidence="6">
    <location>
        <begin position="242"/>
        <end position="265"/>
    </location>
</feature>
<comment type="subcellular location">
    <subcellularLocation>
        <location evidence="1">Nucleus</location>
    </subcellularLocation>
</comment>
<dbReference type="InterPro" id="IPR032189">
    <property type="entry name" value="Mlh1_C"/>
</dbReference>
<protein>
    <submittedName>
        <fullName evidence="8">DNA mismatch repair protein Mlh1</fullName>
    </submittedName>
</protein>
<feature type="region of interest" description="Disordered" evidence="6">
    <location>
        <begin position="524"/>
        <end position="551"/>
    </location>
</feature>
<feature type="region of interest" description="Disordered" evidence="6">
    <location>
        <begin position="287"/>
        <end position="313"/>
    </location>
</feature>
<dbReference type="InterPro" id="IPR013507">
    <property type="entry name" value="DNA_mismatch_S5_2-like"/>
</dbReference>
<dbReference type="InterPro" id="IPR038973">
    <property type="entry name" value="MutL/Mlh/Pms-like"/>
</dbReference>
<evidence type="ECO:0000256" key="5">
    <source>
        <dbReference type="ARBA" id="ARBA00023242"/>
    </source>
</evidence>
<feature type="compositionally biased region" description="Low complexity" evidence="6">
    <location>
        <begin position="527"/>
        <end position="536"/>
    </location>
</feature>
<dbReference type="SMART" id="SM01340">
    <property type="entry name" value="DNA_mis_repair"/>
    <property type="match status" value="1"/>
</dbReference>
<dbReference type="InterPro" id="IPR020568">
    <property type="entry name" value="Ribosomal_Su5_D2-typ_SF"/>
</dbReference>
<feature type="region of interest" description="Disordered" evidence="6">
    <location>
        <begin position="9"/>
        <end position="31"/>
    </location>
</feature>
<dbReference type="SUPFAM" id="SSF55874">
    <property type="entry name" value="ATPase domain of HSP90 chaperone/DNA topoisomerase II/histidine kinase"/>
    <property type="match status" value="1"/>
</dbReference>
<keyword evidence="5" id="KW-0539">Nucleus</keyword>
<evidence type="ECO:0000256" key="6">
    <source>
        <dbReference type="SAM" id="MobiDB-lite"/>
    </source>
</evidence>
<dbReference type="InterPro" id="IPR036890">
    <property type="entry name" value="HATPase_C_sf"/>
</dbReference>
<evidence type="ECO:0000313" key="8">
    <source>
        <dbReference type="EMBL" id="KAL0633304.1"/>
    </source>
</evidence>